<keyword evidence="3" id="KW-1185">Reference proteome</keyword>
<proteinExistence type="predicted"/>
<dbReference type="Proteomes" id="UP000188268">
    <property type="component" value="Unassembled WGS sequence"/>
</dbReference>
<name>A0A1R3JTU6_COCAP</name>
<organism evidence="2 3">
    <name type="scientific">Corchorus capsularis</name>
    <name type="common">Jute</name>
    <dbReference type="NCBI Taxonomy" id="210143"/>
    <lineage>
        <taxon>Eukaryota</taxon>
        <taxon>Viridiplantae</taxon>
        <taxon>Streptophyta</taxon>
        <taxon>Embryophyta</taxon>
        <taxon>Tracheophyta</taxon>
        <taxon>Spermatophyta</taxon>
        <taxon>Magnoliopsida</taxon>
        <taxon>eudicotyledons</taxon>
        <taxon>Gunneridae</taxon>
        <taxon>Pentapetalae</taxon>
        <taxon>rosids</taxon>
        <taxon>malvids</taxon>
        <taxon>Malvales</taxon>
        <taxon>Malvaceae</taxon>
        <taxon>Grewioideae</taxon>
        <taxon>Apeibeae</taxon>
        <taxon>Corchorus</taxon>
    </lineage>
</organism>
<evidence type="ECO:0000256" key="1">
    <source>
        <dbReference type="SAM" id="MobiDB-lite"/>
    </source>
</evidence>
<dbReference type="EMBL" id="AWWV01007140">
    <property type="protein sequence ID" value="OMO98107.1"/>
    <property type="molecule type" value="Genomic_DNA"/>
</dbReference>
<dbReference type="Gramene" id="OMO98107">
    <property type="protein sequence ID" value="OMO98107"/>
    <property type="gene ID" value="CCACVL1_04330"/>
</dbReference>
<feature type="compositionally biased region" description="Polar residues" evidence="1">
    <location>
        <begin position="10"/>
        <end position="30"/>
    </location>
</feature>
<accession>A0A1R3JTU6</accession>
<feature type="region of interest" description="Disordered" evidence="1">
    <location>
        <begin position="1"/>
        <end position="30"/>
    </location>
</feature>
<sequence length="48" mass="5152">MGKSAPAIPTENSRSSPLLETSTISTHMNQSLTLTPSKRASFAFDMNP</sequence>
<dbReference type="AlphaFoldDB" id="A0A1R3JTU6"/>
<reference evidence="2 3" key="1">
    <citation type="submission" date="2013-09" db="EMBL/GenBank/DDBJ databases">
        <title>Corchorus capsularis genome sequencing.</title>
        <authorList>
            <person name="Alam M."/>
            <person name="Haque M.S."/>
            <person name="Islam M.S."/>
            <person name="Emdad E.M."/>
            <person name="Islam M.M."/>
            <person name="Ahmed B."/>
            <person name="Halim A."/>
            <person name="Hossen Q.M.M."/>
            <person name="Hossain M.Z."/>
            <person name="Ahmed R."/>
            <person name="Khan M.M."/>
            <person name="Islam R."/>
            <person name="Rashid M.M."/>
            <person name="Khan S.A."/>
            <person name="Rahman M.S."/>
            <person name="Alam M."/>
        </authorList>
    </citation>
    <scope>NUCLEOTIDE SEQUENCE [LARGE SCALE GENOMIC DNA]</scope>
    <source>
        <strain evidence="3">cv. CVL-1</strain>
        <tissue evidence="2">Whole seedling</tissue>
    </source>
</reference>
<protein>
    <submittedName>
        <fullName evidence="2">Uncharacterized protein</fullName>
    </submittedName>
</protein>
<gene>
    <name evidence="2" type="ORF">CCACVL1_04330</name>
</gene>
<comment type="caution">
    <text evidence="2">The sequence shown here is derived from an EMBL/GenBank/DDBJ whole genome shotgun (WGS) entry which is preliminary data.</text>
</comment>
<evidence type="ECO:0000313" key="3">
    <source>
        <dbReference type="Proteomes" id="UP000188268"/>
    </source>
</evidence>
<evidence type="ECO:0000313" key="2">
    <source>
        <dbReference type="EMBL" id="OMO98107.1"/>
    </source>
</evidence>